<keyword evidence="2" id="KW-1185">Reference proteome</keyword>
<dbReference type="GO" id="GO:0009055">
    <property type="term" value="F:electron transfer activity"/>
    <property type="evidence" value="ECO:0007669"/>
    <property type="project" value="InterPro"/>
</dbReference>
<dbReference type="RefSeq" id="WP_115579500.1">
    <property type="nucleotide sequence ID" value="NZ_NXLX01000020.1"/>
</dbReference>
<dbReference type="EMBL" id="NXLX01000020">
    <property type="protein sequence ID" value="RDU72461.1"/>
    <property type="molecule type" value="Genomic_DNA"/>
</dbReference>
<dbReference type="Proteomes" id="UP000256695">
    <property type="component" value="Unassembled WGS sequence"/>
</dbReference>
<dbReference type="GO" id="GO:0020037">
    <property type="term" value="F:heme binding"/>
    <property type="evidence" value="ECO:0007669"/>
    <property type="project" value="InterPro"/>
</dbReference>
<proteinExistence type="predicted"/>
<accession>A0A3D8J6L9</accession>
<evidence type="ECO:0008006" key="3">
    <source>
        <dbReference type="Google" id="ProtNLM"/>
    </source>
</evidence>
<gene>
    <name evidence="1" type="ORF">CQA57_06870</name>
</gene>
<dbReference type="InterPro" id="IPR036909">
    <property type="entry name" value="Cyt_c-like_dom_sf"/>
</dbReference>
<organism evidence="1 2">
    <name type="scientific">Helicobacter anseris</name>
    <dbReference type="NCBI Taxonomy" id="375926"/>
    <lineage>
        <taxon>Bacteria</taxon>
        <taxon>Pseudomonadati</taxon>
        <taxon>Campylobacterota</taxon>
        <taxon>Epsilonproteobacteria</taxon>
        <taxon>Campylobacterales</taxon>
        <taxon>Helicobacteraceae</taxon>
        <taxon>Helicobacter</taxon>
    </lineage>
</organism>
<evidence type="ECO:0000313" key="2">
    <source>
        <dbReference type="Proteomes" id="UP000256695"/>
    </source>
</evidence>
<sequence>MKKLIFAFILGIVSYGVEIDPDTGLKISKGFEEVKNNCTVCHAASMFTSARGSREEWLASIRWMQETQGLWEFDPETENIILTYLETNYPQEVTSRRRPILSKDLLPPK</sequence>
<comment type="caution">
    <text evidence="1">The sequence shown here is derived from an EMBL/GenBank/DDBJ whole genome shotgun (WGS) entry which is preliminary data.</text>
</comment>
<dbReference type="SUPFAM" id="SSF46626">
    <property type="entry name" value="Cytochrome c"/>
    <property type="match status" value="1"/>
</dbReference>
<dbReference type="Gene3D" id="1.10.760.10">
    <property type="entry name" value="Cytochrome c-like domain"/>
    <property type="match status" value="1"/>
</dbReference>
<evidence type="ECO:0000313" key="1">
    <source>
        <dbReference type="EMBL" id="RDU72461.1"/>
    </source>
</evidence>
<dbReference type="AlphaFoldDB" id="A0A3D8J6L9"/>
<dbReference type="OrthoDB" id="9789237at2"/>
<name>A0A3D8J6L9_9HELI</name>
<reference evidence="1 2" key="1">
    <citation type="submission" date="2018-04" db="EMBL/GenBank/DDBJ databases">
        <title>Novel Campyloabacter and Helicobacter Species and Strains.</title>
        <authorList>
            <person name="Mannion A.J."/>
            <person name="Shen Z."/>
            <person name="Fox J.G."/>
        </authorList>
    </citation>
    <scope>NUCLEOTIDE SEQUENCE [LARGE SCALE GENOMIC DNA]</scope>
    <source>
        <strain evidence="1 2">MIT 04-9362</strain>
    </source>
</reference>
<protein>
    <recommendedName>
        <fullName evidence="3">Cytochrome C</fullName>
    </recommendedName>
</protein>